<proteinExistence type="predicted"/>
<accession>A0A1U7HNL4</accession>
<dbReference type="AlphaFoldDB" id="A0A1U7HNL4"/>
<dbReference type="SUPFAM" id="SSF51206">
    <property type="entry name" value="cAMP-binding domain-like"/>
    <property type="match status" value="1"/>
</dbReference>
<dbReference type="STRING" id="1921803.NIES593_05070"/>
<evidence type="ECO:0000313" key="1">
    <source>
        <dbReference type="EMBL" id="OKH25138.1"/>
    </source>
</evidence>
<dbReference type="InterPro" id="IPR018490">
    <property type="entry name" value="cNMP-bd_dom_sf"/>
</dbReference>
<dbReference type="InterPro" id="IPR014710">
    <property type="entry name" value="RmlC-like_jellyroll"/>
</dbReference>
<dbReference type="OrthoDB" id="528623at2"/>
<sequence length="264" mass="30157">MAKTAKQQQKNSLLKQLIEGNYLFRGLDETWLTDYLPLDLLKIEKLFSNRPVYTAFLPKQYLDVLYVILDEGLVITRSTPLDRIIAINYPGSCFGMRSLPFSYGLASRAFPCLVEAYKTTHALKIPLETVQKMYEDSEIFRDRYRMLFELGEKFQYHLLNCSTYPPQAVASLLRALIYQERELGNQPDASGAYVFDLPVDVIARACQLNQRTVEQVLKGMQQVGLLESPKASDPSGDIVRVVSPEGLKEVYSATRDKVSWWPLK</sequence>
<dbReference type="RefSeq" id="WP_073598551.1">
    <property type="nucleotide sequence ID" value="NZ_MRCB01000004.1"/>
</dbReference>
<name>A0A1U7HNL4_9CYAN</name>
<dbReference type="Gene3D" id="2.60.120.10">
    <property type="entry name" value="Jelly Rolls"/>
    <property type="match status" value="1"/>
</dbReference>
<dbReference type="EMBL" id="MRCB01000004">
    <property type="protein sequence ID" value="OKH25138.1"/>
    <property type="molecule type" value="Genomic_DNA"/>
</dbReference>
<protein>
    <submittedName>
        <fullName evidence="1">cAMP-binding protein</fullName>
    </submittedName>
</protein>
<organism evidence="1 2">
    <name type="scientific">Hydrococcus rivularis NIES-593</name>
    <dbReference type="NCBI Taxonomy" id="1921803"/>
    <lineage>
        <taxon>Bacteria</taxon>
        <taxon>Bacillati</taxon>
        <taxon>Cyanobacteriota</taxon>
        <taxon>Cyanophyceae</taxon>
        <taxon>Pleurocapsales</taxon>
        <taxon>Hydrococcaceae</taxon>
        <taxon>Hydrococcus</taxon>
    </lineage>
</organism>
<dbReference type="Proteomes" id="UP000186868">
    <property type="component" value="Unassembled WGS sequence"/>
</dbReference>
<gene>
    <name evidence="1" type="ORF">NIES593_05070</name>
</gene>
<reference evidence="1 2" key="1">
    <citation type="submission" date="2016-11" db="EMBL/GenBank/DDBJ databases">
        <title>Draft Genome Sequences of Nine Cyanobacterial Strains from Diverse Habitats.</title>
        <authorList>
            <person name="Zhu T."/>
            <person name="Hou S."/>
            <person name="Lu X."/>
            <person name="Hess W.R."/>
        </authorList>
    </citation>
    <scope>NUCLEOTIDE SEQUENCE [LARGE SCALE GENOMIC DNA]</scope>
    <source>
        <strain evidence="1 2">NIES-593</strain>
    </source>
</reference>
<comment type="caution">
    <text evidence="1">The sequence shown here is derived from an EMBL/GenBank/DDBJ whole genome shotgun (WGS) entry which is preliminary data.</text>
</comment>
<evidence type="ECO:0000313" key="2">
    <source>
        <dbReference type="Proteomes" id="UP000186868"/>
    </source>
</evidence>
<keyword evidence="2" id="KW-1185">Reference proteome</keyword>